<protein>
    <submittedName>
        <fullName evidence="2">Uncharacterized protein</fullName>
    </submittedName>
</protein>
<organism evidence="2 3">
    <name type="scientific">Ataeniobius toweri</name>
    <dbReference type="NCBI Taxonomy" id="208326"/>
    <lineage>
        <taxon>Eukaryota</taxon>
        <taxon>Metazoa</taxon>
        <taxon>Chordata</taxon>
        <taxon>Craniata</taxon>
        <taxon>Vertebrata</taxon>
        <taxon>Euteleostomi</taxon>
        <taxon>Actinopterygii</taxon>
        <taxon>Neopterygii</taxon>
        <taxon>Teleostei</taxon>
        <taxon>Neoteleostei</taxon>
        <taxon>Acanthomorphata</taxon>
        <taxon>Ovalentaria</taxon>
        <taxon>Atherinomorphae</taxon>
        <taxon>Cyprinodontiformes</taxon>
        <taxon>Goodeidae</taxon>
        <taxon>Ataeniobius</taxon>
    </lineage>
</organism>
<evidence type="ECO:0000313" key="3">
    <source>
        <dbReference type="Proteomes" id="UP001345963"/>
    </source>
</evidence>
<comment type="caution">
    <text evidence="2">The sequence shown here is derived from an EMBL/GenBank/DDBJ whole genome shotgun (WGS) entry which is preliminary data.</text>
</comment>
<name>A0ABU7AU65_9TELE</name>
<dbReference type="Proteomes" id="UP001345963">
    <property type="component" value="Unassembled WGS sequence"/>
</dbReference>
<gene>
    <name evidence="2" type="ORF">ATANTOWER_024185</name>
</gene>
<dbReference type="EMBL" id="JAHUTI010030049">
    <property type="protein sequence ID" value="MED6241692.1"/>
    <property type="molecule type" value="Genomic_DNA"/>
</dbReference>
<proteinExistence type="predicted"/>
<keyword evidence="3" id="KW-1185">Reference proteome</keyword>
<evidence type="ECO:0000256" key="1">
    <source>
        <dbReference type="SAM" id="Phobius"/>
    </source>
</evidence>
<reference evidence="2 3" key="1">
    <citation type="submission" date="2021-07" db="EMBL/GenBank/DDBJ databases">
        <authorList>
            <person name="Palmer J.M."/>
        </authorList>
    </citation>
    <scope>NUCLEOTIDE SEQUENCE [LARGE SCALE GENOMIC DNA]</scope>
    <source>
        <strain evidence="2 3">AT_MEX2019</strain>
        <tissue evidence="2">Muscle</tissue>
    </source>
</reference>
<keyword evidence="1" id="KW-0812">Transmembrane</keyword>
<feature type="transmembrane region" description="Helical" evidence="1">
    <location>
        <begin position="35"/>
        <end position="60"/>
    </location>
</feature>
<keyword evidence="1" id="KW-1133">Transmembrane helix</keyword>
<accession>A0ABU7AU65</accession>
<sequence length="105" mass="11871">MKSNILYVFKHFKHCICSVCGCKERRYLTQKKLHIAPICWTCWAGLLLHVFTGICVMNPVQKKRNSESKIAAKMQEIALLHECASDCSTHERAASSLVASPDTYV</sequence>
<evidence type="ECO:0000313" key="2">
    <source>
        <dbReference type="EMBL" id="MED6241692.1"/>
    </source>
</evidence>
<keyword evidence="1" id="KW-0472">Membrane</keyword>